<name>A0A1U8NIN1_GOSHI</name>
<dbReference type="GO" id="GO:0046983">
    <property type="term" value="F:protein dimerization activity"/>
    <property type="evidence" value="ECO:0007669"/>
    <property type="project" value="InterPro"/>
</dbReference>
<dbReference type="GO" id="GO:0005634">
    <property type="term" value="C:nucleus"/>
    <property type="evidence" value="ECO:0007669"/>
    <property type="project" value="UniProtKB-SubCell"/>
</dbReference>
<protein>
    <submittedName>
        <fullName evidence="9">Serum response factor</fullName>
    </submittedName>
</protein>
<dbReference type="SMART" id="SM00432">
    <property type="entry name" value="MADS"/>
    <property type="match status" value="1"/>
</dbReference>
<dbReference type="PANTHER" id="PTHR11945">
    <property type="entry name" value="MADS BOX PROTEIN"/>
    <property type="match status" value="1"/>
</dbReference>
<dbReference type="AlphaFoldDB" id="A0A1U8NIN1"/>
<evidence type="ECO:0000256" key="2">
    <source>
        <dbReference type="ARBA" id="ARBA00023015"/>
    </source>
</evidence>
<dbReference type="KEGG" id="ghi:107947843"/>
<dbReference type="Pfam" id="PF00319">
    <property type="entry name" value="SRF-TF"/>
    <property type="match status" value="1"/>
</dbReference>
<keyword evidence="5" id="KW-0539">Nucleus</keyword>
<dbReference type="PaxDb" id="3635-A0A1U8NIN1"/>
<reference evidence="9" key="2">
    <citation type="submission" date="2025-08" db="UniProtKB">
        <authorList>
            <consortium name="RefSeq"/>
        </authorList>
    </citation>
    <scope>IDENTIFICATION</scope>
</reference>
<dbReference type="SUPFAM" id="SSF55455">
    <property type="entry name" value="SRF-like"/>
    <property type="match status" value="1"/>
</dbReference>
<dbReference type="GeneID" id="107947843"/>
<sequence length="197" mass="22038">MDEARPGRRGAGRRRIEIKRIPNQKKRWVAFSKRKKGLLSKAARLSSITGEDIGVVIISEQGRFYTSDNADAVIDRYLSIEAGKDNNVDGRKDDAGTSNQGIVEDDNTYDGDGLDDGVTLRLFPQEIGQDDDHNDDGRFGNGRVMDKQGLNLNQWDNVWKINDGEIKGENCFMDLNKSPHHDDDDGGADDDTMIHFL</sequence>
<evidence type="ECO:0000256" key="4">
    <source>
        <dbReference type="ARBA" id="ARBA00023163"/>
    </source>
</evidence>
<keyword evidence="3" id="KW-0238">DNA-binding</keyword>
<proteinExistence type="predicted"/>
<dbReference type="PRINTS" id="PR00404">
    <property type="entry name" value="MADSDOMAIN"/>
</dbReference>
<dbReference type="PANTHER" id="PTHR11945:SF808">
    <property type="entry name" value="SERUM RESPONSE FACTOR HOMOLOG B-LIKE"/>
    <property type="match status" value="1"/>
</dbReference>
<evidence type="ECO:0000256" key="3">
    <source>
        <dbReference type="ARBA" id="ARBA00023125"/>
    </source>
</evidence>
<dbReference type="GO" id="GO:0006357">
    <property type="term" value="P:regulation of transcription by RNA polymerase II"/>
    <property type="evidence" value="ECO:0000318"/>
    <property type="project" value="GO_Central"/>
</dbReference>
<dbReference type="InterPro" id="IPR036879">
    <property type="entry name" value="TF_MADSbox_sf"/>
</dbReference>
<evidence type="ECO:0000313" key="8">
    <source>
        <dbReference type="Proteomes" id="UP000818029"/>
    </source>
</evidence>
<dbReference type="OrthoDB" id="1896642at2759"/>
<organism evidence="8 9">
    <name type="scientific">Gossypium hirsutum</name>
    <name type="common">Upland cotton</name>
    <name type="synonym">Gossypium mexicanum</name>
    <dbReference type="NCBI Taxonomy" id="3635"/>
    <lineage>
        <taxon>Eukaryota</taxon>
        <taxon>Viridiplantae</taxon>
        <taxon>Streptophyta</taxon>
        <taxon>Embryophyta</taxon>
        <taxon>Tracheophyta</taxon>
        <taxon>Spermatophyta</taxon>
        <taxon>Magnoliopsida</taxon>
        <taxon>eudicotyledons</taxon>
        <taxon>Gunneridae</taxon>
        <taxon>Pentapetalae</taxon>
        <taxon>rosids</taxon>
        <taxon>malvids</taxon>
        <taxon>Malvales</taxon>
        <taxon>Malvaceae</taxon>
        <taxon>Malvoideae</taxon>
        <taxon>Gossypium</taxon>
    </lineage>
</organism>
<dbReference type="GO" id="GO:0000981">
    <property type="term" value="F:DNA-binding transcription factor activity, RNA polymerase II-specific"/>
    <property type="evidence" value="ECO:0000318"/>
    <property type="project" value="GO_Central"/>
</dbReference>
<evidence type="ECO:0000256" key="1">
    <source>
        <dbReference type="ARBA" id="ARBA00004123"/>
    </source>
</evidence>
<dbReference type="RefSeq" id="XP_016737843.1">
    <property type="nucleotide sequence ID" value="XM_016882354.1"/>
</dbReference>
<comment type="subcellular location">
    <subcellularLocation>
        <location evidence="1">Nucleus</location>
    </subcellularLocation>
</comment>
<dbReference type="STRING" id="3635.A0A1U8NIN1"/>
<evidence type="ECO:0000256" key="5">
    <source>
        <dbReference type="ARBA" id="ARBA00023242"/>
    </source>
</evidence>
<dbReference type="PROSITE" id="PS50066">
    <property type="entry name" value="MADS_BOX_2"/>
    <property type="match status" value="1"/>
</dbReference>
<dbReference type="InterPro" id="IPR002100">
    <property type="entry name" value="TF_MADSbox"/>
</dbReference>
<accession>A0A1U8NIN1</accession>
<keyword evidence="2" id="KW-0805">Transcription regulation</keyword>
<dbReference type="GO" id="GO:0000978">
    <property type="term" value="F:RNA polymerase II cis-regulatory region sequence-specific DNA binding"/>
    <property type="evidence" value="ECO:0000318"/>
    <property type="project" value="GO_Central"/>
</dbReference>
<evidence type="ECO:0000259" key="7">
    <source>
        <dbReference type="PROSITE" id="PS50066"/>
    </source>
</evidence>
<reference evidence="8" key="1">
    <citation type="journal article" date="2020" name="Nat. Genet.">
        <title>Genomic diversifications of five Gossypium allopolyploid species and their impact on cotton improvement.</title>
        <authorList>
            <person name="Chen Z.J."/>
            <person name="Sreedasyam A."/>
            <person name="Ando A."/>
            <person name="Song Q."/>
            <person name="De Santiago L.M."/>
            <person name="Hulse-Kemp A.M."/>
            <person name="Ding M."/>
            <person name="Ye W."/>
            <person name="Kirkbride R.C."/>
            <person name="Jenkins J."/>
            <person name="Plott C."/>
            <person name="Lovell J."/>
            <person name="Lin Y.M."/>
            <person name="Vaughn R."/>
            <person name="Liu B."/>
            <person name="Simpson S."/>
            <person name="Scheffler B.E."/>
            <person name="Wen L."/>
            <person name="Saski C.A."/>
            <person name="Grover C.E."/>
            <person name="Hu G."/>
            <person name="Conover J.L."/>
            <person name="Carlson J.W."/>
            <person name="Shu S."/>
            <person name="Boston L.B."/>
            <person name="Williams M."/>
            <person name="Peterson D.G."/>
            <person name="McGee K."/>
            <person name="Jones D.C."/>
            <person name="Wendel J.F."/>
            <person name="Stelly D.M."/>
            <person name="Grimwood J."/>
            <person name="Schmutz J."/>
        </authorList>
    </citation>
    <scope>NUCLEOTIDE SEQUENCE [LARGE SCALE GENOMIC DNA]</scope>
    <source>
        <strain evidence="8">cv. TM-1</strain>
    </source>
</reference>
<dbReference type="OMA" id="NQRDNVW"/>
<dbReference type="Proteomes" id="UP000818029">
    <property type="component" value="Chromosome A04"/>
</dbReference>
<feature type="domain" description="MADS-box" evidence="7">
    <location>
        <begin position="11"/>
        <end position="71"/>
    </location>
</feature>
<keyword evidence="4" id="KW-0804">Transcription</keyword>
<evidence type="ECO:0000256" key="6">
    <source>
        <dbReference type="SAM" id="MobiDB-lite"/>
    </source>
</evidence>
<keyword evidence="8" id="KW-1185">Reference proteome</keyword>
<evidence type="ECO:0000313" key="9">
    <source>
        <dbReference type="RefSeq" id="XP_016737843.1"/>
    </source>
</evidence>
<feature type="region of interest" description="Disordered" evidence="6">
    <location>
        <begin position="89"/>
        <end position="109"/>
    </location>
</feature>
<dbReference type="Gene3D" id="3.40.1810.10">
    <property type="entry name" value="Transcription factor, MADS-box"/>
    <property type="match status" value="1"/>
</dbReference>
<gene>
    <name evidence="9" type="primary">LOC107947843</name>
</gene>